<dbReference type="EMBL" id="JAXGFO010000088">
    <property type="protein sequence ID" value="MEG3158502.1"/>
    <property type="molecule type" value="Genomic_DNA"/>
</dbReference>
<name>A0ABU7YSH0_9GAMM</name>
<dbReference type="InterPro" id="IPR029021">
    <property type="entry name" value="Prot-tyrosine_phosphatase-like"/>
</dbReference>
<feature type="chain" id="PRO_5046984969" evidence="1">
    <location>
        <begin position="26"/>
        <end position="103"/>
    </location>
</feature>
<evidence type="ECO:0000256" key="1">
    <source>
        <dbReference type="SAM" id="SignalP"/>
    </source>
</evidence>
<evidence type="ECO:0000313" key="3">
    <source>
        <dbReference type="Proteomes" id="UP001334501"/>
    </source>
</evidence>
<dbReference type="Proteomes" id="UP001334501">
    <property type="component" value="Unassembled WGS sequence"/>
</dbReference>
<keyword evidence="3" id="KW-1185">Reference proteome</keyword>
<dbReference type="RefSeq" id="WP_412700400.1">
    <property type="nucleotide sequence ID" value="NZ_JAXGFO010000088.1"/>
</dbReference>
<feature type="signal peptide" evidence="1">
    <location>
        <begin position="1"/>
        <end position="25"/>
    </location>
</feature>
<organism evidence="2 3">
    <name type="scientific">Lysobacter zhanggongensis</name>
    <dbReference type="NCBI Taxonomy" id="1774951"/>
    <lineage>
        <taxon>Bacteria</taxon>
        <taxon>Pseudomonadati</taxon>
        <taxon>Pseudomonadota</taxon>
        <taxon>Gammaproteobacteria</taxon>
        <taxon>Lysobacterales</taxon>
        <taxon>Lysobacteraceae</taxon>
        <taxon>Lysobacter</taxon>
    </lineage>
</organism>
<gene>
    <name evidence="2" type="ORF">SNE33_11555</name>
</gene>
<dbReference type="Gene3D" id="3.90.190.10">
    <property type="entry name" value="Protein tyrosine phosphatase superfamily"/>
    <property type="match status" value="1"/>
</dbReference>
<reference evidence="2 3" key="1">
    <citation type="journal article" date="2017" name="Curr. Microbiol.">
        <title>Lysobacter zhanggongensis sp. nov. Isolated from a Pit Mud.</title>
        <authorList>
            <person name="Zhang X.F."/>
            <person name="Wang H.H."/>
            <person name="Sun X.Y."/>
            <person name="Pan C.M."/>
        </authorList>
    </citation>
    <scope>NUCLEOTIDE SEQUENCE [LARGE SCALE GENOMIC DNA]</scope>
    <source>
        <strain evidence="2 3">ZGLJ7-1</strain>
    </source>
</reference>
<proteinExistence type="predicted"/>
<protein>
    <submittedName>
        <fullName evidence="2">Uncharacterized protein</fullName>
    </submittedName>
</protein>
<accession>A0ABU7YSH0</accession>
<evidence type="ECO:0000313" key="2">
    <source>
        <dbReference type="EMBL" id="MEG3158502.1"/>
    </source>
</evidence>
<sequence>MVTARHPLLSLVLAVSLALPVAACAAPSSSHPVPDVGNAVSPVPGVVSSGRLDASDVATLQANGFRQVIDLTPDDETPGFDEAGLVREAGMAYANLPIRVRQT</sequence>
<keyword evidence="1" id="KW-0732">Signal</keyword>
<comment type="caution">
    <text evidence="2">The sequence shown here is derived from an EMBL/GenBank/DDBJ whole genome shotgun (WGS) entry which is preliminary data.</text>
</comment>